<organism evidence="2 3">
    <name type="scientific">Colletotrichum higginsianum (strain IMI 349063)</name>
    <name type="common">Crucifer anthracnose fungus</name>
    <dbReference type="NCBI Taxonomy" id="759273"/>
    <lineage>
        <taxon>Eukaryota</taxon>
        <taxon>Fungi</taxon>
        <taxon>Dikarya</taxon>
        <taxon>Ascomycota</taxon>
        <taxon>Pezizomycotina</taxon>
        <taxon>Sordariomycetes</taxon>
        <taxon>Hypocreomycetidae</taxon>
        <taxon>Glomerellales</taxon>
        <taxon>Glomerellaceae</taxon>
        <taxon>Colletotrichum</taxon>
        <taxon>Colletotrichum destructivum species complex</taxon>
    </lineage>
</organism>
<accession>A0A1B7YU80</accession>
<sequence>MAPASQETESASPTTTRPDGESSVCCVVRICTRFWHSGAARGASRERVTQRAQNFCLDRSPLVS</sequence>
<dbReference type="KEGG" id="chig:CH63R_00777"/>
<feature type="region of interest" description="Disordered" evidence="1">
    <location>
        <begin position="1"/>
        <end position="22"/>
    </location>
</feature>
<protein>
    <submittedName>
        <fullName evidence="2">Uncharacterized protein</fullName>
    </submittedName>
</protein>
<keyword evidence="3" id="KW-1185">Reference proteome</keyword>
<evidence type="ECO:0000313" key="2">
    <source>
        <dbReference type="EMBL" id="OBR15597.1"/>
    </source>
</evidence>
<dbReference type="OrthoDB" id="5398685at2759"/>
<dbReference type="RefSeq" id="XP_018164114.1">
    <property type="nucleotide sequence ID" value="XM_018295752.1"/>
</dbReference>
<evidence type="ECO:0000256" key="1">
    <source>
        <dbReference type="SAM" id="MobiDB-lite"/>
    </source>
</evidence>
<reference evidence="3" key="1">
    <citation type="journal article" date="2017" name="BMC Genomics">
        <title>Gapless genome assembly of Colletotrichum higginsianum reveals chromosome structure and association of transposable elements with secondary metabolite gene clusters.</title>
        <authorList>
            <person name="Dallery J.-F."/>
            <person name="Lapalu N."/>
            <person name="Zampounis A."/>
            <person name="Pigne S."/>
            <person name="Luyten I."/>
            <person name="Amselem J."/>
            <person name="Wittenberg A.H.J."/>
            <person name="Zhou S."/>
            <person name="de Queiroz M.V."/>
            <person name="Robin G.P."/>
            <person name="Auger A."/>
            <person name="Hainaut M."/>
            <person name="Henrissat B."/>
            <person name="Kim K.-T."/>
            <person name="Lee Y.-H."/>
            <person name="Lespinet O."/>
            <person name="Schwartz D.C."/>
            <person name="Thon M.R."/>
            <person name="O'Connell R.J."/>
        </authorList>
    </citation>
    <scope>NUCLEOTIDE SEQUENCE [LARGE SCALE GENOMIC DNA]</scope>
    <source>
        <strain evidence="3">IMI 349063</strain>
    </source>
</reference>
<dbReference type="VEuPathDB" id="FungiDB:CH63R_00777"/>
<name>A0A1B7YU80_COLHI</name>
<evidence type="ECO:0000313" key="3">
    <source>
        <dbReference type="Proteomes" id="UP000092177"/>
    </source>
</evidence>
<dbReference type="EMBL" id="LTAN01000001">
    <property type="protein sequence ID" value="OBR15597.1"/>
    <property type="molecule type" value="Genomic_DNA"/>
</dbReference>
<feature type="compositionally biased region" description="Polar residues" evidence="1">
    <location>
        <begin position="1"/>
        <end position="17"/>
    </location>
</feature>
<dbReference type="GeneID" id="28859859"/>
<dbReference type="Proteomes" id="UP000092177">
    <property type="component" value="Chromosome 1"/>
</dbReference>
<dbReference type="AlphaFoldDB" id="A0A1B7YU80"/>
<comment type="caution">
    <text evidence="2">The sequence shown here is derived from an EMBL/GenBank/DDBJ whole genome shotgun (WGS) entry which is preliminary data.</text>
</comment>
<proteinExistence type="predicted"/>
<gene>
    <name evidence="2" type="ORF">CH63R_00777</name>
</gene>